<name>A0ABT3HBM4_9HYPH</name>
<dbReference type="Proteomes" id="UP001209755">
    <property type="component" value="Unassembled WGS sequence"/>
</dbReference>
<reference evidence="3" key="1">
    <citation type="submission" date="2023-07" db="EMBL/GenBank/DDBJ databases">
        <title>Genome sequencing of Purple Non-Sulfur Bacteria from various extreme environments.</title>
        <authorList>
            <person name="Mayer M."/>
        </authorList>
    </citation>
    <scope>NUCLEOTIDE SEQUENCE [LARGE SCALE GENOMIC DNA]</scope>
    <source>
        <strain evidence="3">DSM 17935</strain>
    </source>
</reference>
<evidence type="ECO:0000313" key="2">
    <source>
        <dbReference type="EMBL" id="MCW2307798.1"/>
    </source>
</evidence>
<dbReference type="CDD" id="cd00130">
    <property type="entry name" value="PAS"/>
    <property type="match status" value="2"/>
</dbReference>
<dbReference type="SMART" id="SM00091">
    <property type="entry name" value="PAS"/>
    <property type="match status" value="3"/>
</dbReference>
<proteinExistence type="predicted"/>
<dbReference type="InterPro" id="IPR000014">
    <property type="entry name" value="PAS"/>
</dbReference>
<dbReference type="Gene3D" id="3.30.450.20">
    <property type="entry name" value="PAS domain"/>
    <property type="match status" value="3"/>
</dbReference>
<dbReference type="RefSeq" id="WP_264601432.1">
    <property type="nucleotide sequence ID" value="NZ_JAOQNS010000005.1"/>
</dbReference>
<dbReference type="SUPFAM" id="SSF46689">
    <property type="entry name" value="Homeodomain-like"/>
    <property type="match status" value="1"/>
</dbReference>
<dbReference type="Gene3D" id="1.20.5.430">
    <property type="match status" value="1"/>
</dbReference>
<dbReference type="Gene3D" id="1.10.10.60">
    <property type="entry name" value="Homeodomain-like"/>
    <property type="match status" value="1"/>
</dbReference>
<dbReference type="InterPro" id="IPR011785">
    <property type="entry name" value="Tscrpt_reg_PpsR-CrtJ"/>
</dbReference>
<feature type="domain" description="PAS" evidence="1">
    <location>
        <begin position="152"/>
        <end position="223"/>
    </location>
</feature>
<dbReference type="PROSITE" id="PS50112">
    <property type="entry name" value="PAS"/>
    <property type="match status" value="1"/>
</dbReference>
<dbReference type="Pfam" id="PF13188">
    <property type="entry name" value="PAS_8"/>
    <property type="match status" value="1"/>
</dbReference>
<evidence type="ECO:0000259" key="1">
    <source>
        <dbReference type="PROSITE" id="PS50112"/>
    </source>
</evidence>
<gene>
    <name evidence="2" type="ORF">M2319_002135</name>
</gene>
<sequence>MNSLFSQPAAFFSNADPKTVGALVANASDIALIVGRDGIIKDVAGDGESLAQIGAGAWRGAPLHDVVSEDSRQHVDDLIRLAPGEDMPAMADIRHPAPSGEQILIRYSAIATGADDDIVLLGRNLSPLRSLQERLLLSQQTMERTFERQRQDEARYRMVFQVASEAVLIVDVSSGLIREANRAALQLLKEDGHNVLGRRLGTFFEREDRADLQSLLTGVLGTDTASEGTARLADGRKVRVKANLFQSRDASTYLVHLQEAVEAATGPIADRSLARLIHLASEAIVLTDDAGTILWANDSFLDLSQCGKLESAVGRSLGDFFDGTAFNIGVTLDNVRSHGRLKMLPTTLRSLSGQTSEVELSVVSMPDGSGFGIVIRNVALRAQPIDLGAVPKAGERNAVVARSGEPVEDLIGKVPLKDLVRDEMDAIEKSCIASALQLTGNNRALTAKVLGLSRQGLYSKLRRYGFASDEE</sequence>
<dbReference type="PRINTS" id="PR01590">
    <property type="entry name" value="HTHFIS"/>
</dbReference>
<dbReference type="InterPro" id="IPR002197">
    <property type="entry name" value="HTH_Fis"/>
</dbReference>
<dbReference type="InterPro" id="IPR035965">
    <property type="entry name" value="PAS-like_dom_sf"/>
</dbReference>
<dbReference type="Pfam" id="PF13426">
    <property type="entry name" value="PAS_9"/>
    <property type="match status" value="1"/>
</dbReference>
<evidence type="ECO:0000313" key="3">
    <source>
        <dbReference type="Proteomes" id="UP001209755"/>
    </source>
</evidence>
<dbReference type="EMBL" id="JAOQNS010000005">
    <property type="protein sequence ID" value="MCW2307798.1"/>
    <property type="molecule type" value="Genomic_DNA"/>
</dbReference>
<dbReference type="Pfam" id="PF02954">
    <property type="entry name" value="HTH_8"/>
    <property type="match status" value="1"/>
</dbReference>
<comment type="caution">
    <text evidence="2">The sequence shown here is derived from an EMBL/GenBank/DDBJ whole genome shotgun (WGS) entry which is preliminary data.</text>
</comment>
<protein>
    <submittedName>
        <fullName evidence="2">Transcriptional regulator PpsR</fullName>
    </submittedName>
</protein>
<dbReference type="InterPro" id="IPR009057">
    <property type="entry name" value="Homeodomain-like_sf"/>
</dbReference>
<dbReference type="SUPFAM" id="SSF55785">
    <property type="entry name" value="PYP-like sensor domain (PAS domain)"/>
    <property type="match status" value="3"/>
</dbReference>
<accession>A0ABT3HBM4</accession>
<organism evidence="2 3">
    <name type="scientific">Rhodobium gokarnense</name>
    <dbReference type="NCBI Taxonomy" id="364296"/>
    <lineage>
        <taxon>Bacteria</taxon>
        <taxon>Pseudomonadati</taxon>
        <taxon>Pseudomonadota</taxon>
        <taxon>Alphaproteobacteria</taxon>
        <taxon>Hyphomicrobiales</taxon>
        <taxon>Rhodobiaceae</taxon>
        <taxon>Rhodobium</taxon>
    </lineage>
</organism>
<dbReference type="NCBIfam" id="TIGR02040">
    <property type="entry name" value="PpsR-CrtJ"/>
    <property type="match status" value="1"/>
</dbReference>
<keyword evidence="3" id="KW-1185">Reference proteome</keyword>